<dbReference type="PANTHER" id="PTHR45631:SF202">
    <property type="entry name" value="SENESCENCE-INDUCED RECEPTOR-LIKE SERINE_THREONINE-PROTEIN KINASE"/>
    <property type="match status" value="1"/>
</dbReference>
<organism evidence="1 2">
    <name type="scientific">Zostera marina</name>
    <name type="common">Eelgrass</name>
    <dbReference type="NCBI Taxonomy" id="29655"/>
    <lineage>
        <taxon>Eukaryota</taxon>
        <taxon>Viridiplantae</taxon>
        <taxon>Streptophyta</taxon>
        <taxon>Embryophyta</taxon>
        <taxon>Tracheophyta</taxon>
        <taxon>Spermatophyta</taxon>
        <taxon>Magnoliopsida</taxon>
        <taxon>Liliopsida</taxon>
        <taxon>Zosteraceae</taxon>
        <taxon>Zostera</taxon>
    </lineage>
</organism>
<dbReference type="EMBL" id="LFYR01000926">
    <property type="protein sequence ID" value="KMZ67170.1"/>
    <property type="molecule type" value="Genomic_DNA"/>
</dbReference>
<dbReference type="PANTHER" id="PTHR45631">
    <property type="entry name" value="OS07G0107800 PROTEIN-RELATED"/>
    <property type="match status" value="1"/>
</dbReference>
<dbReference type="Proteomes" id="UP000036987">
    <property type="component" value="Unassembled WGS sequence"/>
</dbReference>
<reference evidence="2" key="1">
    <citation type="journal article" date="2016" name="Nature">
        <title>The genome of the seagrass Zostera marina reveals angiosperm adaptation to the sea.</title>
        <authorList>
            <person name="Olsen J.L."/>
            <person name="Rouze P."/>
            <person name="Verhelst B."/>
            <person name="Lin Y.-C."/>
            <person name="Bayer T."/>
            <person name="Collen J."/>
            <person name="Dattolo E."/>
            <person name="De Paoli E."/>
            <person name="Dittami S."/>
            <person name="Maumus F."/>
            <person name="Michel G."/>
            <person name="Kersting A."/>
            <person name="Lauritano C."/>
            <person name="Lohaus R."/>
            <person name="Toepel M."/>
            <person name="Tonon T."/>
            <person name="Vanneste K."/>
            <person name="Amirebrahimi M."/>
            <person name="Brakel J."/>
            <person name="Bostroem C."/>
            <person name="Chovatia M."/>
            <person name="Grimwood J."/>
            <person name="Jenkins J.W."/>
            <person name="Jueterbock A."/>
            <person name="Mraz A."/>
            <person name="Stam W.T."/>
            <person name="Tice H."/>
            <person name="Bornberg-Bauer E."/>
            <person name="Green P.J."/>
            <person name="Pearson G.A."/>
            <person name="Procaccini G."/>
            <person name="Duarte C.M."/>
            <person name="Schmutz J."/>
            <person name="Reusch T.B.H."/>
            <person name="Van de Peer Y."/>
        </authorList>
    </citation>
    <scope>NUCLEOTIDE SEQUENCE [LARGE SCALE GENOMIC DNA]</scope>
    <source>
        <strain evidence="2">cv. Finnish</strain>
    </source>
</reference>
<gene>
    <name evidence="1" type="ORF">ZOSMA_275G00020</name>
</gene>
<evidence type="ECO:0000313" key="2">
    <source>
        <dbReference type="Proteomes" id="UP000036987"/>
    </source>
</evidence>
<keyword evidence="2" id="KW-1185">Reference proteome</keyword>
<name>A0A0K9PG42_ZOSMR</name>
<accession>A0A0K9PG42</accession>
<evidence type="ECO:0008006" key="3">
    <source>
        <dbReference type="Google" id="ProtNLM"/>
    </source>
</evidence>
<dbReference type="STRING" id="29655.A0A0K9PG42"/>
<dbReference type="Gene3D" id="1.10.510.10">
    <property type="entry name" value="Transferase(Phosphotransferase) domain 1"/>
    <property type="match status" value="1"/>
</dbReference>
<comment type="caution">
    <text evidence="1">The sequence shown here is derived from an EMBL/GenBank/DDBJ whole genome shotgun (WGS) entry which is preliminary data.</text>
</comment>
<dbReference type="AlphaFoldDB" id="A0A0K9PG42"/>
<dbReference type="OMA" id="MIDHDNE"/>
<proteinExistence type="predicted"/>
<dbReference type="OrthoDB" id="676594at2759"/>
<protein>
    <recommendedName>
        <fullName evidence="3">Serine-threonine/tyrosine-protein kinase catalytic domain-containing protein</fullName>
    </recommendedName>
</protein>
<evidence type="ECO:0000313" key="1">
    <source>
        <dbReference type="EMBL" id="KMZ67170.1"/>
    </source>
</evidence>
<sequence length="91" mass="10316">MLERGEIDKIVDPMLNGDYDTNSAWKALEIALSCILPKSIQRPLMFDIVKQLKECLEFEIPQGSTSSNYVISNQLSMIDHDNENITAPFAR</sequence>